<comment type="caution">
    <text evidence="2">The sequence shown here is derived from an EMBL/GenBank/DDBJ whole genome shotgun (WGS) entry which is preliminary data.</text>
</comment>
<evidence type="ECO:0000256" key="1">
    <source>
        <dbReference type="ARBA" id="ARBA00010169"/>
    </source>
</evidence>
<evidence type="ECO:0000313" key="3">
    <source>
        <dbReference type="Proteomes" id="UP000620075"/>
    </source>
</evidence>
<dbReference type="GO" id="GO:0010038">
    <property type="term" value="P:response to metal ion"/>
    <property type="evidence" value="ECO:0007669"/>
    <property type="project" value="InterPro"/>
</dbReference>
<dbReference type="GO" id="GO:0005507">
    <property type="term" value="F:copper ion binding"/>
    <property type="evidence" value="ECO:0007669"/>
    <property type="project" value="TreeGrafter"/>
</dbReference>
<accession>A0A934NI22</accession>
<comment type="similarity">
    <text evidence="1">Belongs to the CutA family.</text>
</comment>
<dbReference type="InterPro" id="IPR004323">
    <property type="entry name" value="Ion_tolerance_CutA"/>
</dbReference>
<dbReference type="PANTHER" id="PTHR23419">
    <property type="entry name" value="DIVALENT CATION TOLERANCE CUTA-RELATED"/>
    <property type="match status" value="1"/>
</dbReference>
<gene>
    <name evidence="2" type="ORF">JF888_14260</name>
</gene>
<name>A0A934NI22_9BACT</name>
<protein>
    <submittedName>
        <fullName evidence="2">Divalent-cation tolerance protein CutA</fullName>
    </submittedName>
</protein>
<dbReference type="Proteomes" id="UP000620075">
    <property type="component" value="Unassembled WGS sequence"/>
</dbReference>
<dbReference type="EMBL" id="JAEKNQ010000057">
    <property type="protein sequence ID" value="MBJ7604327.1"/>
    <property type="molecule type" value="Genomic_DNA"/>
</dbReference>
<dbReference type="PANTHER" id="PTHR23419:SF8">
    <property type="entry name" value="FI09726P"/>
    <property type="match status" value="1"/>
</dbReference>
<proteinExistence type="inferred from homology"/>
<dbReference type="InterPro" id="IPR011322">
    <property type="entry name" value="N-reg_PII-like_a/b"/>
</dbReference>
<dbReference type="SUPFAM" id="SSF54913">
    <property type="entry name" value="GlnB-like"/>
    <property type="match status" value="1"/>
</dbReference>
<dbReference type="InterPro" id="IPR015867">
    <property type="entry name" value="N-reg_PII/ATP_PRibTrfase_C"/>
</dbReference>
<organism evidence="2 3">
    <name type="scientific">Candidatus Dormiibacter inghamiae</name>
    <dbReference type="NCBI Taxonomy" id="3127013"/>
    <lineage>
        <taxon>Bacteria</taxon>
        <taxon>Bacillati</taxon>
        <taxon>Candidatus Dormiibacterota</taxon>
        <taxon>Candidatus Dormibacteria</taxon>
        <taxon>Candidatus Dormibacterales</taxon>
        <taxon>Candidatus Dormibacteraceae</taxon>
        <taxon>Candidatus Dormiibacter</taxon>
    </lineage>
</organism>
<reference evidence="2 3" key="1">
    <citation type="submission" date="2020-10" db="EMBL/GenBank/DDBJ databases">
        <title>Ca. Dormibacterota MAGs.</title>
        <authorList>
            <person name="Montgomery K."/>
        </authorList>
    </citation>
    <scope>NUCLEOTIDE SEQUENCE [LARGE SCALE GENOMIC DNA]</scope>
    <source>
        <strain evidence="2">SC8811_S16_3</strain>
    </source>
</reference>
<sequence>MAEVEAVLLITTLAARDEAESIGEALVEKRLAACGSVVPMVHSFFRWKGSLRREHEALLLVKTTKAASAAAQAEIRSRHSYENPEILELPVSGGSAEYLHWLASEVSPRLSDSSAG</sequence>
<dbReference type="RefSeq" id="WP_338181781.1">
    <property type="nucleotide sequence ID" value="NZ_JAEKNQ010000057.1"/>
</dbReference>
<dbReference type="Pfam" id="PF03091">
    <property type="entry name" value="CutA1"/>
    <property type="match status" value="1"/>
</dbReference>
<dbReference type="AlphaFoldDB" id="A0A934NI22"/>
<dbReference type="Gene3D" id="3.30.70.120">
    <property type="match status" value="1"/>
</dbReference>
<evidence type="ECO:0000313" key="2">
    <source>
        <dbReference type="EMBL" id="MBJ7604327.1"/>
    </source>
</evidence>